<dbReference type="InterPro" id="IPR050231">
    <property type="entry name" value="Iron_ascorbate_oxido_reductase"/>
</dbReference>
<dbReference type="InterPro" id="IPR005123">
    <property type="entry name" value="Oxoglu/Fe-dep_dioxygenase_dom"/>
</dbReference>
<dbReference type="AlphaFoldDB" id="A0A7N1A9L8"/>
<evidence type="ECO:0000256" key="2">
    <source>
        <dbReference type="ARBA" id="ARBA00023004"/>
    </source>
</evidence>
<sequence>MGADAQIPTIDFSAEAASNLLSGSDSDINLRRQVRAALEGGGIFFLRCSESSTQSLVEEMMIGMKSLFDLPEDVKRRYKSTRPYSSYKGRESFMPLHESLGVDDAYLLESAQAFARVFWPEGNPQVSSAMNGINKMLFNLIYAILKVIFESYETGNRHESFAEKTVTSFRLLKYNLPPSGEAVGLGPHTDKCLLTILCQNDVQGLEILSRDGIWSPLVIPQGCFVVLIGESLQVWSNGRMRAARHKVMISGDRERYSCGLFILPKKDVIIEVPDELVDDDHPLLYKPYSFTDYLNYFMGNPKDDALETFAGV</sequence>
<evidence type="ECO:0000256" key="3">
    <source>
        <dbReference type="RuleBase" id="RU003682"/>
    </source>
</evidence>
<dbReference type="EnsemblPlants" id="Kaladp1006s0011.1.v1.1">
    <property type="protein sequence ID" value="Kaladp1006s0011.1.v1.1"/>
    <property type="gene ID" value="Kaladp1006s0011.v1.1"/>
</dbReference>
<proteinExistence type="inferred from homology"/>
<dbReference type="SUPFAM" id="SSF51197">
    <property type="entry name" value="Clavaminate synthase-like"/>
    <property type="match status" value="1"/>
</dbReference>
<keyword evidence="1 3" id="KW-0479">Metal-binding</keyword>
<evidence type="ECO:0000256" key="1">
    <source>
        <dbReference type="ARBA" id="ARBA00022723"/>
    </source>
</evidence>
<dbReference type="InterPro" id="IPR027443">
    <property type="entry name" value="IPNS-like_sf"/>
</dbReference>
<comment type="similarity">
    <text evidence="3">Belongs to the iron/ascorbate-dependent oxidoreductase family.</text>
</comment>
<dbReference type="InterPro" id="IPR044861">
    <property type="entry name" value="IPNS-like_FE2OG_OXY"/>
</dbReference>
<evidence type="ECO:0000259" key="4">
    <source>
        <dbReference type="PROSITE" id="PS51471"/>
    </source>
</evidence>
<organism evidence="5 6">
    <name type="scientific">Kalanchoe fedtschenkoi</name>
    <name type="common">Lavender scallops</name>
    <name type="synonym">South American air plant</name>
    <dbReference type="NCBI Taxonomy" id="63787"/>
    <lineage>
        <taxon>Eukaryota</taxon>
        <taxon>Viridiplantae</taxon>
        <taxon>Streptophyta</taxon>
        <taxon>Embryophyta</taxon>
        <taxon>Tracheophyta</taxon>
        <taxon>Spermatophyta</taxon>
        <taxon>Magnoliopsida</taxon>
        <taxon>eudicotyledons</taxon>
        <taxon>Gunneridae</taxon>
        <taxon>Pentapetalae</taxon>
        <taxon>Saxifragales</taxon>
        <taxon>Crassulaceae</taxon>
        <taxon>Kalanchoe</taxon>
    </lineage>
</organism>
<dbReference type="Proteomes" id="UP000594263">
    <property type="component" value="Unplaced"/>
</dbReference>
<accession>A0A7N1A9L8</accession>
<feature type="domain" description="Fe2OG dioxygenase" evidence="4">
    <location>
        <begin position="165"/>
        <end position="264"/>
    </location>
</feature>
<dbReference type="Pfam" id="PF14226">
    <property type="entry name" value="DIOX_N"/>
    <property type="match status" value="1"/>
</dbReference>
<keyword evidence="2 3" id="KW-0408">Iron</keyword>
<dbReference type="Gene3D" id="2.60.120.330">
    <property type="entry name" value="B-lactam Antibiotic, Isopenicillin N Synthase, Chain"/>
    <property type="match status" value="1"/>
</dbReference>
<dbReference type="InterPro" id="IPR026992">
    <property type="entry name" value="DIOX_N"/>
</dbReference>
<keyword evidence="6" id="KW-1185">Reference proteome</keyword>
<dbReference type="GO" id="GO:0016491">
    <property type="term" value="F:oxidoreductase activity"/>
    <property type="evidence" value="ECO:0007669"/>
    <property type="project" value="UniProtKB-KW"/>
</dbReference>
<dbReference type="Pfam" id="PF03171">
    <property type="entry name" value="2OG-FeII_Oxy"/>
    <property type="match status" value="1"/>
</dbReference>
<evidence type="ECO:0000313" key="6">
    <source>
        <dbReference type="Proteomes" id="UP000594263"/>
    </source>
</evidence>
<reference evidence="5" key="1">
    <citation type="submission" date="2021-01" db="UniProtKB">
        <authorList>
            <consortium name="EnsemblPlants"/>
        </authorList>
    </citation>
    <scope>IDENTIFICATION</scope>
</reference>
<name>A0A7N1A9L8_KALFE</name>
<dbReference type="Gramene" id="Kaladp1006s0011.1.v1.1">
    <property type="protein sequence ID" value="Kaladp1006s0011.1.v1.1"/>
    <property type="gene ID" value="Kaladp1006s0011.v1.1"/>
</dbReference>
<dbReference type="OMA" id="MIVEGYD"/>
<protein>
    <recommendedName>
        <fullName evidence="4">Fe2OG dioxygenase domain-containing protein</fullName>
    </recommendedName>
</protein>
<dbReference type="PANTHER" id="PTHR47990">
    <property type="entry name" value="2-OXOGLUTARATE (2OG) AND FE(II)-DEPENDENT OXYGENASE SUPERFAMILY PROTEIN-RELATED"/>
    <property type="match status" value="1"/>
</dbReference>
<keyword evidence="3" id="KW-0560">Oxidoreductase</keyword>
<evidence type="ECO:0000313" key="5">
    <source>
        <dbReference type="EnsemblPlants" id="Kaladp1006s0011.1.v1.1"/>
    </source>
</evidence>
<dbReference type="GO" id="GO:0046872">
    <property type="term" value="F:metal ion binding"/>
    <property type="evidence" value="ECO:0007669"/>
    <property type="project" value="UniProtKB-KW"/>
</dbReference>
<dbReference type="PROSITE" id="PS51471">
    <property type="entry name" value="FE2OG_OXY"/>
    <property type="match status" value="1"/>
</dbReference>